<feature type="region of interest" description="Disordered" evidence="1">
    <location>
        <begin position="510"/>
        <end position="560"/>
    </location>
</feature>
<dbReference type="Pfam" id="PF10011">
    <property type="entry name" value="DUF2254"/>
    <property type="match status" value="1"/>
</dbReference>
<protein>
    <submittedName>
        <fullName evidence="3">DUF2254 domain-containing protein</fullName>
    </submittedName>
</protein>
<proteinExistence type="predicted"/>
<organism evidence="3 4">
    <name type="scientific">Nakamurella flava</name>
    <dbReference type="NCBI Taxonomy" id="2576308"/>
    <lineage>
        <taxon>Bacteria</taxon>
        <taxon>Bacillati</taxon>
        <taxon>Actinomycetota</taxon>
        <taxon>Actinomycetes</taxon>
        <taxon>Nakamurellales</taxon>
        <taxon>Nakamurellaceae</taxon>
        <taxon>Nakamurella</taxon>
    </lineage>
</organism>
<sequence>MRWISSSAGTGAPSTMYTDSRYCFTGSSWGVVWTPSPRTTFPDFDRPWAEILDDCRDSRSFDRCAGRSVWGWLPGQRPVPLVSRRGRHRVSLGTGVQMNVRPSPRPPVAGTPRAQRVAIALRDSLWLVPLLCMVAGIGLCVVATAIDRVTGNSLVPQWLTGPPSAAQTVLSTIASSLVTLITLVMTVVTVAVQLAMGQFSPRIVGALLRDRSSQLTHGLFAATLVFALLAISQVDDSADGGQGSVPGVTVPLAYLLMLASVVALVLYVHHAGQTLRVAGLIDLVGDHLHAELDRLYPADPAAAADPDPQVITAPEPGVVVRFDGPGLVAAAVAADCSLRLVPAMGDFVCAGAPLVIVDAGDGVRLNRRHVADLVTLGNERSYPDDPAYAFRQLVDIAERGVSEPFSDPTTTVQAIDRLHDALRQLATRHIPAGEHRDGRGTVRLRVPALDWTGYVRLAFDELRLAGARSPQVARRLRAALEDLRAVAPAPRRPELDRQLELLTQGVQRSFESDRDVARDDRRPAGPRLWRRPRAGGGHRPGQRSPGPPRSGCRPPHRGVSARPLSRCERWVPGTIGAWGTPARSGRCGSCSCAAVTGCAVPRLRPCSAIGRGSRSPRSG</sequence>
<keyword evidence="2" id="KW-0472">Membrane</keyword>
<dbReference type="Proteomes" id="UP000306985">
    <property type="component" value="Unassembled WGS sequence"/>
</dbReference>
<evidence type="ECO:0000256" key="2">
    <source>
        <dbReference type="SAM" id="Phobius"/>
    </source>
</evidence>
<evidence type="ECO:0000256" key="1">
    <source>
        <dbReference type="SAM" id="MobiDB-lite"/>
    </source>
</evidence>
<dbReference type="OrthoDB" id="2955631at2"/>
<feature type="transmembrane region" description="Helical" evidence="2">
    <location>
        <begin position="125"/>
        <end position="146"/>
    </location>
</feature>
<dbReference type="AlphaFoldDB" id="A0A4U6QGP0"/>
<comment type="caution">
    <text evidence="3">The sequence shown here is derived from an EMBL/GenBank/DDBJ whole genome shotgun (WGS) entry which is preliminary data.</text>
</comment>
<feature type="transmembrane region" description="Helical" evidence="2">
    <location>
        <begin position="215"/>
        <end position="232"/>
    </location>
</feature>
<feature type="transmembrane region" description="Helical" evidence="2">
    <location>
        <begin position="252"/>
        <end position="268"/>
    </location>
</feature>
<accession>A0A4U6QGP0</accession>
<reference evidence="3 4" key="1">
    <citation type="submission" date="2019-05" db="EMBL/GenBank/DDBJ databases">
        <title>Nakamurella sp. N5BH11, whole genome shotgun sequence.</title>
        <authorList>
            <person name="Tuo L."/>
        </authorList>
    </citation>
    <scope>NUCLEOTIDE SEQUENCE [LARGE SCALE GENOMIC DNA]</scope>
    <source>
        <strain evidence="3 4">N5BH11</strain>
    </source>
</reference>
<dbReference type="EMBL" id="SZZH01000002">
    <property type="protein sequence ID" value="TKV59186.1"/>
    <property type="molecule type" value="Genomic_DNA"/>
</dbReference>
<evidence type="ECO:0000313" key="3">
    <source>
        <dbReference type="EMBL" id="TKV59186.1"/>
    </source>
</evidence>
<keyword evidence="2" id="KW-1133">Transmembrane helix</keyword>
<keyword evidence="2" id="KW-0812">Transmembrane</keyword>
<feature type="transmembrane region" description="Helical" evidence="2">
    <location>
        <begin position="166"/>
        <end position="194"/>
    </location>
</feature>
<feature type="compositionally biased region" description="Basic and acidic residues" evidence="1">
    <location>
        <begin position="510"/>
        <end position="523"/>
    </location>
</feature>
<evidence type="ECO:0000313" key="4">
    <source>
        <dbReference type="Proteomes" id="UP000306985"/>
    </source>
</evidence>
<gene>
    <name evidence="3" type="ORF">FDO65_11165</name>
</gene>
<name>A0A4U6QGP0_9ACTN</name>
<dbReference type="InterPro" id="IPR018723">
    <property type="entry name" value="DUF2254_membrane"/>
</dbReference>
<keyword evidence="4" id="KW-1185">Reference proteome</keyword>